<feature type="transmembrane region" description="Helical" evidence="1">
    <location>
        <begin position="191"/>
        <end position="208"/>
    </location>
</feature>
<keyword evidence="1 2" id="KW-0812">Transmembrane</keyword>
<proteinExistence type="predicted"/>
<dbReference type="STRING" id="466.Lmac_1467"/>
<dbReference type="OrthoDB" id="176190at2"/>
<evidence type="ECO:0000313" key="2">
    <source>
        <dbReference type="EMBL" id="KTD26299.1"/>
    </source>
</evidence>
<dbReference type="PATRIC" id="fig|466.6.peg.1547"/>
<gene>
    <name evidence="2" type="ORF">Lmac_1467</name>
</gene>
<keyword evidence="1" id="KW-1133">Transmembrane helix</keyword>
<keyword evidence="3" id="KW-1185">Reference proteome</keyword>
<feature type="transmembrane region" description="Helical" evidence="1">
    <location>
        <begin position="79"/>
        <end position="98"/>
    </location>
</feature>
<feature type="transmembrane region" description="Helical" evidence="1">
    <location>
        <begin position="215"/>
        <end position="233"/>
    </location>
</feature>
<accession>A0A0W0W1N1</accession>
<feature type="transmembrane region" description="Helical" evidence="1">
    <location>
        <begin position="325"/>
        <end position="354"/>
    </location>
</feature>
<dbReference type="Proteomes" id="UP000054908">
    <property type="component" value="Unassembled WGS sequence"/>
</dbReference>
<keyword evidence="1" id="KW-0472">Membrane</keyword>
<evidence type="ECO:0000256" key="1">
    <source>
        <dbReference type="SAM" id="Phobius"/>
    </source>
</evidence>
<organism evidence="2 3">
    <name type="scientific">Legionella maceachernii</name>
    <dbReference type="NCBI Taxonomy" id="466"/>
    <lineage>
        <taxon>Bacteria</taxon>
        <taxon>Pseudomonadati</taxon>
        <taxon>Pseudomonadota</taxon>
        <taxon>Gammaproteobacteria</taxon>
        <taxon>Legionellales</taxon>
        <taxon>Legionellaceae</taxon>
        <taxon>Legionella</taxon>
    </lineage>
</organism>
<feature type="transmembrane region" description="Helical" evidence="1">
    <location>
        <begin position="127"/>
        <end position="143"/>
    </location>
</feature>
<protein>
    <submittedName>
        <fullName evidence="2">Transmembrane protein</fullName>
    </submittedName>
</protein>
<comment type="caution">
    <text evidence="2">The sequence shown here is derived from an EMBL/GenBank/DDBJ whole genome shotgun (WGS) entry which is preliminary data.</text>
</comment>
<evidence type="ECO:0000313" key="3">
    <source>
        <dbReference type="Proteomes" id="UP000054908"/>
    </source>
</evidence>
<name>A0A0W0W1N1_9GAMM</name>
<feature type="transmembrane region" description="Helical" evidence="1">
    <location>
        <begin position="295"/>
        <end position="313"/>
    </location>
</feature>
<dbReference type="EMBL" id="LNYL01000036">
    <property type="protein sequence ID" value="KTD26299.1"/>
    <property type="molecule type" value="Genomic_DNA"/>
</dbReference>
<feature type="transmembrane region" description="Helical" evidence="1">
    <location>
        <begin position="7"/>
        <end position="27"/>
    </location>
</feature>
<sequence>MAKFSHLADVFLKLLLLVITVSVFVPFSPKMPAPGLDSSWALGLNQAIAQGLAFGKDILFTLGPYSAIYTKAYHPSTDFMTMGGSLYLAISYWICLILLMRGIQWHWSIVFGLLLFTMVYVRDSLFFSYPLLAGLVCFKMVSFEKGMTTLSSSFQRPAMNRKKLLPISNQHFPLSLILIFAPFGLLPLIKGSLLILCTVIMIFCAVFFKMNKKNQCALISLGIPLLSLLLFWVGAGQSLSNLFSYLSGTVLLASGFSEAMSTEGSHAEITLYLINSTLLLSFIATRTQILHAQRFFLLSLFLVFLFLSFKTGFTRHVGHAFIASSSILIAALLLPFLFHSKMVFIVILISFYTWKDINSHYTQVSIRNNFKSTYTAAWFGLKNRLKDRNGLIQDFNLVMNFMRDRALFPSLPGTTDIYSTNQSYLISSGNTWSPRPVFQSYSVFTANLAEKNRIHLLGKKRPDNIIFKIEPIDERVPALEDGLSWPFLMANYQPVSMINGFLVLQKKNALITNPMTVITNENHFLGETVTLPSGNQPLFAEFEIKPTILGQLSTILFKPTPLQIHFELKDGTKKQYRFIATMAKAGFLLSPLVENTAEFALLFNKRSELNTKLVKSFQISLDSKQYWQWNNEYLIRYKHVANNSPPS</sequence>
<reference evidence="2 3" key="1">
    <citation type="submission" date="2015-11" db="EMBL/GenBank/DDBJ databases">
        <title>Genomic analysis of 38 Legionella species identifies large and diverse effector repertoires.</title>
        <authorList>
            <person name="Burstein D."/>
            <person name="Amaro F."/>
            <person name="Zusman T."/>
            <person name="Lifshitz Z."/>
            <person name="Cohen O."/>
            <person name="Gilbert J.A."/>
            <person name="Pupko T."/>
            <person name="Shuman H.A."/>
            <person name="Segal G."/>
        </authorList>
    </citation>
    <scope>NUCLEOTIDE SEQUENCE [LARGE SCALE GENOMIC DNA]</scope>
    <source>
        <strain evidence="2 3">PX-1-G2-E2</strain>
    </source>
</reference>
<feature type="transmembrane region" description="Helical" evidence="1">
    <location>
        <begin position="164"/>
        <end position="185"/>
    </location>
</feature>
<feature type="transmembrane region" description="Helical" evidence="1">
    <location>
        <begin position="269"/>
        <end position="289"/>
    </location>
</feature>
<dbReference type="AlphaFoldDB" id="A0A0W0W1N1"/>
<dbReference type="RefSeq" id="WP_058452242.1">
    <property type="nucleotide sequence ID" value="NZ_CAAAIB010000004.1"/>
</dbReference>